<dbReference type="GO" id="GO:0016616">
    <property type="term" value="F:oxidoreductase activity, acting on the CH-OH group of donors, NAD or NADP as acceptor"/>
    <property type="evidence" value="ECO:0007669"/>
    <property type="project" value="TreeGrafter"/>
</dbReference>
<protein>
    <submittedName>
        <fullName evidence="1">Uncharacterized protein</fullName>
    </submittedName>
</protein>
<dbReference type="Gene3D" id="3.40.50.720">
    <property type="entry name" value="NAD(P)-binding Rossmann-like Domain"/>
    <property type="match status" value="1"/>
</dbReference>
<accession>A0AA40EHP0</accession>
<evidence type="ECO:0000313" key="1">
    <source>
        <dbReference type="EMBL" id="KAK0739297.1"/>
    </source>
</evidence>
<dbReference type="PANTHER" id="PTHR45458:SF1">
    <property type="entry name" value="SHORT CHAIN DEHYDROGENASE"/>
    <property type="match status" value="1"/>
</dbReference>
<comment type="caution">
    <text evidence="1">The sequence shown here is derived from an EMBL/GenBank/DDBJ whole genome shotgun (WGS) entry which is preliminary data.</text>
</comment>
<dbReference type="PANTHER" id="PTHR45458">
    <property type="entry name" value="SHORT-CHAIN DEHYDROGENASE/REDUCTASE SDR"/>
    <property type="match status" value="1"/>
</dbReference>
<reference evidence="1" key="1">
    <citation type="submission" date="2023-06" db="EMBL/GenBank/DDBJ databases">
        <title>Genome-scale phylogeny and comparative genomics of the fungal order Sordariales.</title>
        <authorList>
            <consortium name="Lawrence Berkeley National Laboratory"/>
            <person name="Hensen N."/>
            <person name="Bonometti L."/>
            <person name="Westerberg I."/>
            <person name="Brannstrom I.O."/>
            <person name="Guillou S."/>
            <person name="Cros-Aarteil S."/>
            <person name="Calhoun S."/>
            <person name="Haridas S."/>
            <person name="Kuo A."/>
            <person name="Mondo S."/>
            <person name="Pangilinan J."/>
            <person name="Riley R."/>
            <person name="Labutti K."/>
            <person name="Andreopoulos B."/>
            <person name="Lipzen A."/>
            <person name="Chen C."/>
            <person name="Yanf M."/>
            <person name="Daum C."/>
            <person name="Ng V."/>
            <person name="Clum A."/>
            <person name="Steindorff A."/>
            <person name="Ohm R."/>
            <person name="Martin F."/>
            <person name="Silar P."/>
            <person name="Natvig D."/>
            <person name="Lalanne C."/>
            <person name="Gautier V."/>
            <person name="Ament-Velasquez S.L."/>
            <person name="Kruys A."/>
            <person name="Hutchinson M.I."/>
            <person name="Powell A.J."/>
            <person name="Barry K."/>
            <person name="Miller A.N."/>
            <person name="Grigoriev I.V."/>
            <person name="Debuchy R."/>
            <person name="Gladieux P."/>
            <person name="Thoren M.H."/>
            <person name="Johannesson H."/>
        </authorList>
    </citation>
    <scope>NUCLEOTIDE SEQUENCE</scope>
    <source>
        <strain evidence="1">CBS 540.89</strain>
    </source>
</reference>
<organism evidence="1 2">
    <name type="scientific">Apiosordaria backusii</name>
    <dbReference type="NCBI Taxonomy" id="314023"/>
    <lineage>
        <taxon>Eukaryota</taxon>
        <taxon>Fungi</taxon>
        <taxon>Dikarya</taxon>
        <taxon>Ascomycota</taxon>
        <taxon>Pezizomycotina</taxon>
        <taxon>Sordariomycetes</taxon>
        <taxon>Sordariomycetidae</taxon>
        <taxon>Sordariales</taxon>
        <taxon>Lasiosphaeriaceae</taxon>
        <taxon>Apiosordaria</taxon>
    </lineage>
</organism>
<dbReference type="SUPFAM" id="SSF51735">
    <property type="entry name" value="NAD(P)-binding Rossmann-fold domains"/>
    <property type="match status" value="1"/>
</dbReference>
<dbReference type="InterPro" id="IPR052184">
    <property type="entry name" value="SDR_enzymes"/>
</dbReference>
<evidence type="ECO:0000313" key="2">
    <source>
        <dbReference type="Proteomes" id="UP001172159"/>
    </source>
</evidence>
<proteinExistence type="predicted"/>
<name>A0AA40EHP0_9PEZI</name>
<dbReference type="Proteomes" id="UP001172159">
    <property type="component" value="Unassembled WGS sequence"/>
</dbReference>
<dbReference type="AlphaFoldDB" id="A0AA40EHP0"/>
<dbReference type="InterPro" id="IPR036291">
    <property type="entry name" value="NAD(P)-bd_dom_sf"/>
</dbReference>
<keyword evidence="2" id="KW-1185">Reference proteome</keyword>
<sequence>MAVGPYLATKHFLPKLQNGRQPTVANISSEFGCVTPNERGGFLGYRMAKAALNQQTKTSTDTKVIFLALEPGYIATRLTGWKGEDDMKTSVREMVDICRAR</sequence>
<gene>
    <name evidence="1" type="ORF">B0T21DRAFT_346622</name>
</gene>
<dbReference type="EMBL" id="JAUKTV010000004">
    <property type="protein sequence ID" value="KAK0739297.1"/>
    <property type="molecule type" value="Genomic_DNA"/>
</dbReference>